<dbReference type="Proteomes" id="UP001162501">
    <property type="component" value="Chromosome 28"/>
</dbReference>
<proteinExistence type="predicted"/>
<accession>A0ACB0EX40</accession>
<evidence type="ECO:0000313" key="2">
    <source>
        <dbReference type="Proteomes" id="UP001162501"/>
    </source>
</evidence>
<protein>
    <submittedName>
        <fullName evidence="1">Uncharacterized protein</fullName>
    </submittedName>
</protein>
<evidence type="ECO:0000313" key="1">
    <source>
        <dbReference type="EMBL" id="CAI9704892.1"/>
    </source>
</evidence>
<gene>
    <name evidence="1" type="ORF">MRATA1EN3_LOCUS16105</name>
</gene>
<sequence>MGQVQRKADRGRGPIWAGPTASWTLGHQSQAPRKWPCLRWPLGALSLTLIGTPGPQGAGAGVDRGLEAVLAPDGAGGLQGEEGTPSDGGGTQGLTASVLHVHSFPEPSPGVEPSAVAQEPWSDQ</sequence>
<dbReference type="EMBL" id="OX596112">
    <property type="protein sequence ID" value="CAI9704892.1"/>
    <property type="molecule type" value="Genomic_DNA"/>
</dbReference>
<name>A0ACB0EX40_RANTA</name>
<organism evidence="1 2">
    <name type="scientific">Rangifer tarandus platyrhynchus</name>
    <name type="common">Svalbard reindeer</name>
    <dbReference type="NCBI Taxonomy" id="3082113"/>
    <lineage>
        <taxon>Eukaryota</taxon>
        <taxon>Metazoa</taxon>
        <taxon>Chordata</taxon>
        <taxon>Craniata</taxon>
        <taxon>Vertebrata</taxon>
        <taxon>Euteleostomi</taxon>
        <taxon>Mammalia</taxon>
        <taxon>Eutheria</taxon>
        <taxon>Laurasiatheria</taxon>
        <taxon>Artiodactyla</taxon>
        <taxon>Ruminantia</taxon>
        <taxon>Pecora</taxon>
        <taxon>Cervidae</taxon>
        <taxon>Odocoileinae</taxon>
        <taxon>Rangifer</taxon>
    </lineage>
</organism>
<reference evidence="1" key="1">
    <citation type="submission" date="2023-05" db="EMBL/GenBank/DDBJ databases">
        <authorList>
            <consortium name="ELIXIR-Norway"/>
        </authorList>
    </citation>
    <scope>NUCLEOTIDE SEQUENCE</scope>
</reference>